<evidence type="ECO:0000313" key="1">
    <source>
        <dbReference type="EMBL" id="CAI5441528.1"/>
    </source>
</evidence>
<protein>
    <submittedName>
        <fullName evidence="1">Uncharacterized protein</fullName>
    </submittedName>
</protein>
<dbReference type="EMBL" id="CANHGI010000002">
    <property type="protein sequence ID" value="CAI5441528.1"/>
    <property type="molecule type" value="Genomic_DNA"/>
</dbReference>
<dbReference type="Proteomes" id="UP001152747">
    <property type="component" value="Unassembled WGS sequence"/>
</dbReference>
<dbReference type="AlphaFoldDB" id="A0A9P1IB00"/>
<accession>A0A9P1IB00</accession>
<proteinExistence type="predicted"/>
<keyword evidence="2" id="KW-1185">Reference proteome</keyword>
<sequence length="169" mass="19247">MLTQRGIFRNGRAAFSMLFFAKKYEFNRSIVNTAELVIGGEVLCMDPFVLAGISNGWRDEISNNLNFSRNIAGFEPHEVMLFLKFASAYGNVKAQSIDIQKISDFARLIQSSSLLHKIETSIFQSNVKLAKKFVFISQLGGESAYTMPRTTQKFRSHLENMKAINHIRW</sequence>
<reference evidence="1" key="1">
    <citation type="submission" date="2022-11" db="EMBL/GenBank/DDBJ databases">
        <authorList>
            <person name="Kikuchi T."/>
        </authorList>
    </citation>
    <scope>NUCLEOTIDE SEQUENCE</scope>
    <source>
        <strain evidence="1">PS1010</strain>
    </source>
</reference>
<gene>
    <name evidence="1" type="ORF">CAMP_LOCUS4165</name>
</gene>
<name>A0A9P1IB00_9PELO</name>
<comment type="caution">
    <text evidence="1">The sequence shown here is derived from an EMBL/GenBank/DDBJ whole genome shotgun (WGS) entry which is preliminary data.</text>
</comment>
<organism evidence="1 2">
    <name type="scientific">Caenorhabditis angaria</name>
    <dbReference type="NCBI Taxonomy" id="860376"/>
    <lineage>
        <taxon>Eukaryota</taxon>
        <taxon>Metazoa</taxon>
        <taxon>Ecdysozoa</taxon>
        <taxon>Nematoda</taxon>
        <taxon>Chromadorea</taxon>
        <taxon>Rhabditida</taxon>
        <taxon>Rhabditina</taxon>
        <taxon>Rhabditomorpha</taxon>
        <taxon>Rhabditoidea</taxon>
        <taxon>Rhabditidae</taxon>
        <taxon>Peloderinae</taxon>
        <taxon>Caenorhabditis</taxon>
    </lineage>
</organism>
<evidence type="ECO:0000313" key="2">
    <source>
        <dbReference type="Proteomes" id="UP001152747"/>
    </source>
</evidence>